<dbReference type="Proteomes" id="UP000015105">
    <property type="component" value="Chromosome 7D"/>
</dbReference>
<accession>A0A453QE13</accession>
<reference evidence="2" key="2">
    <citation type="journal article" date="2017" name="Nat. Plants">
        <title>The Aegilops tauschii genome reveals multiple impacts of transposons.</title>
        <authorList>
            <person name="Zhao G."/>
            <person name="Zou C."/>
            <person name="Li K."/>
            <person name="Wang K."/>
            <person name="Li T."/>
            <person name="Gao L."/>
            <person name="Zhang X."/>
            <person name="Wang H."/>
            <person name="Yang Z."/>
            <person name="Liu X."/>
            <person name="Jiang W."/>
            <person name="Mao L."/>
            <person name="Kong X."/>
            <person name="Jiao Y."/>
            <person name="Jia J."/>
        </authorList>
    </citation>
    <scope>NUCLEOTIDE SEQUENCE [LARGE SCALE GENOMIC DNA]</scope>
    <source>
        <strain evidence="2">cv. AL8/78</strain>
    </source>
</reference>
<dbReference type="EnsemblPlants" id="AET7Gv20070600.1">
    <property type="protein sequence ID" value="AET7Gv20070600.1"/>
    <property type="gene ID" value="AET7Gv20070600"/>
</dbReference>
<dbReference type="Gramene" id="AET7Gv20070600.2">
    <property type="protein sequence ID" value="AET7Gv20070600.2"/>
    <property type="gene ID" value="AET7Gv20070600"/>
</dbReference>
<reference evidence="1" key="4">
    <citation type="submission" date="2019-03" db="UniProtKB">
        <authorList>
            <consortium name="EnsemblPlants"/>
        </authorList>
    </citation>
    <scope>IDENTIFICATION</scope>
</reference>
<keyword evidence="2" id="KW-1185">Reference proteome</keyword>
<reference evidence="1" key="3">
    <citation type="journal article" date="2017" name="Nature">
        <title>Genome sequence of the progenitor of the wheat D genome Aegilops tauschii.</title>
        <authorList>
            <person name="Luo M.C."/>
            <person name="Gu Y.Q."/>
            <person name="Puiu D."/>
            <person name="Wang H."/>
            <person name="Twardziok S.O."/>
            <person name="Deal K.R."/>
            <person name="Huo N."/>
            <person name="Zhu T."/>
            <person name="Wang L."/>
            <person name="Wang Y."/>
            <person name="McGuire P.E."/>
            <person name="Liu S."/>
            <person name="Long H."/>
            <person name="Ramasamy R.K."/>
            <person name="Rodriguez J.C."/>
            <person name="Van S.L."/>
            <person name="Yuan L."/>
            <person name="Wang Z."/>
            <person name="Xia Z."/>
            <person name="Xiao L."/>
            <person name="Anderson O.D."/>
            <person name="Ouyang S."/>
            <person name="Liang Y."/>
            <person name="Zimin A.V."/>
            <person name="Pertea G."/>
            <person name="Qi P."/>
            <person name="Bennetzen J.L."/>
            <person name="Dai X."/>
            <person name="Dawson M.W."/>
            <person name="Muller H.G."/>
            <person name="Kugler K."/>
            <person name="Rivarola-Duarte L."/>
            <person name="Spannagl M."/>
            <person name="Mayer K.F.X."/>
            <person name="Lu F.H."/>
            <person name="Bevan M.W."/>
            <person name="Leroy P."/>
            <person name="Li P."/>
            <person name="You F.M."/>
            <person name="Sun Q."/>
            <person name="Liu Z."/>
            <person name="Lyons E."/>
            <person name="Wicker T."/>
            <person name="Salzberg S.L."/>
            <person name="Devos K.M."/>
            <person name="Dvorak J."/>
        </authorList>
    </citation>
    <scope>NUCLEOTIDE SEQUENCE [LARGE SCALE GENOMIC DNA]</scope>
    <source>
        <strain evidence="1">cv. AL8/78</strain>
    </source>
</reference>
<evidence type="ECO:0000313" key="1">
    <source>
        <dbReference type="EnsemblPlants" id="AET7Gv20070600.14"/>
    </source>
</evidence>
<dbReference type="EnsemblPlants" id="AET7Gv20070600.2">
    <property type="protein sequence ID" value="AET7Gv20070600.2"/>
    <property type="gene ID" value="AET7Gv20070600"/>
</dbReference>
<proteinExistence type="predicted"/>
<name>A0A453QE13_AEGTS</name>
<reference evidence="2" key="1">
    <citation type="journal article" date="2014" name="Science">
        <title>Ancient hybridizations among the ancestral genomes of bread wheat.</title>
        <authorList>
            <consortium name="International Wheat Genome Sequencing Consortium,"/>
            <person name="Marcussen T."/>
            <person name="Sandve S.R."/>
            <person name="Heier L."/>
            <person name="Spannagl M."/>
            <person name="Pfeifer M."/>
            <person name="Jakobsen K.S."/>
            <person name="Wulff B.B."/>
            <person name="Steuernagel B."/>
            <person name="Mayer K.F."/>
            <person name="Olsen O.A."/>
        </authorList>
    </citation>
    <scope>NUCLEOTIDE SEQUENCE [LARGE SCALE GENOMIC DNA]</scope>
    <source>
        <strain evidence="2">cv. AL8/78</strain>
    </source>
</reference>
<dbReference type="AlphaFoldDB" id="A0A453QE13"/>
<dbReference type="Gramene" id="AET7Gv20070600.1">
    <property type="protein sequence ID" value="AET7Gv20070600.1"/>
    <property type="gene ID" value="AET7Gv20070600"/>
</dbReference>
<organism evidence="1 2">
    <name type="scientific">Aegilops tauschii subsp. strangulata</name>
    <name type="common">Goatgrass</name>
    <dbReference type="NCBI Taxonomy" id="200361"/>
    <lineage>
        <taxon>Eukaryota</taxon>
        <taxon>Viridiplantae</taxon>
        <taxon>Streptophyta</taxon>
        <taxon>Embryophyta</taxon>
        <taxon>Tracheophyta</taxon>
        <taxon>Spermatophyta</taxon>
        <taxon>Magnoliopsida</taxon>
        <taxon>Liliopsida</taxon>
        <taxon>Poales</taxon>
        <taxon>Poaceae</taxon>
        <taxon>BOP clade</taxon>
        <taxon>Pooideae</taxon>
        <taxon>Triticodae</taxon>
        <taxon>Triticeae</taxon>
        <taxon>Triticinae</taxon>
        <taxon>Aegilops</taxon>
    </lineage>
</organism>
<reference evidence="1" key="5">
    <citation type="journal article" date="2021" name="G3 (Bethesda)">
        <title>Aegilops tauschii genome assembly Aet v5.0 features greater sequence contiguity and improved annotation.</title>
        <authorList>
            <person name="Wang L."/>
            <person name="Zhu T."/>
            <person name="Rodriguez J.C."/>
            <person name="Deal K.R."/>
            <person name="Dubcovsky J."/>
            <person name="McGuire P.E."/>
            <person name="Lux T."/>
            <person name="Spannagl M."/>
            <person name="Mayer K.F.X."/>
            <person name="Baldrich P."/>
            <person name="Meyers B.C."/>
            <person name="Huo N."/>
            <person name="Gu Y.Q."/>
            <person name="Zhou H."/>
            <person name="Devos K.M."/>
            <person name="Bennetzen J.L."/>
            <person name="Unver T."/>
            <person name="Budak H."/>
            <person name="Gulick P.J."/>
            <person name="Galiba G."/>
            <person name="Kalapos B."/>
            <person name="Nelson D.R."/>
            <person name="Li P."/>
            <person name="You F.M."/>
            <person name="Luo M.C."/>
            <person name="Dvorak J."/>
        </authorList>
    </citation>
    <scope>NUCLEOTIDE SEQUENCE [LARGE SCALE GENOMIC DNA]</scope>
    <source>
        <strain evidence="1">cv. AL8/78</strain>
    </source>
</reference>
<sequence>MTRFCRKHKKVGMKAMRRWPIQILTGLEVRSQRIYIAT</sequence>
<dbReference type="Gramene" id="AET7Gv20070600.14">
    <property type="protein sequence ID" value="AET7Gv20070600.14"/>
    <property type="gene ID" value="AET7Gv20070600"/>
</dbReference>
<protein>
    <submittedName>
        <fullName evidence="1">Uncharacterized protein</fullName>
    </submittedName>
</protein>
<evidence type="ECO:0000313" key="2">
    <source>
        <dbReference type="Proteomes" id="UP000015105"/>
    </source>
</evidence>
<dbReference type="EnsemblPlants" id="AET7Gv20070600.14">
    <property type="protein sequence ID" value="AET7Gv20070600.14"/>
    <property type="gene ID" value="AET7Gv20070600"/>
</dbReference>